<feature type="signal peptide" evidence="1">
    <location>
        <begin position="1"/>
        <end position="17"/>
    </location>
</feature>
<organism evidence="2 3">
    <name type="scientific">Pontivivens insulae</name>
    <dbReference type="NCBI Taxonomy" id="1639689"/>
    <lineage>
        <taxon>Bacteria</taxon>
        <taxon>Pseudomonadati</taxon>
        <taxon>Pseudomonadota</taxon>
        <taxon>Alphaproteobacteria</taxon>
        <taxon>Rhodobacterales</taxon>
        <taxon>Paracoccaceae</taxon>
        <taxon>Pontivivens</taxon>
    </lineage>
</organism>
<keyword evidence="3" id="KW-1185">Reference proteome</keyword>
<dbReference type="RefSeq" id="WP_108782555.1">
    <property type="nucleotide sequence ID" value="NZ_OMKW01000003.1"/>
</dbReference>
<sequence>MKAAIIALCLAAAPASASCRLALALGMDISSSVNAAEYELQLRGMARAFREPDIIDAVLAIPDQYVLVLPYEWSGRLQQEAIGEWARLETAADVVALADRLDAHTRRYENFSTGIGQSLIWVQQQFDALPVSCDRLVVDLSGDGITNDGPDAIDQWPDLAARGITVNALAIVEPTQIDHADQDVATHYRNEVITGPGAFMLVARIGFEDYPELIRGKLLRELAPQMLIGAVEP</sequence>
<feature type="chain" id="PRO_5015348757" description="VWFA domain-containing protein" evidence="1">
    <location>
        <begin position="18"/>
        <end position="233"/>
    </location>
</feature>
<dbReference type="SUPFAM" id="SSF53300">
    <property type="entry name" value="vWA-like"/>
    <property type="match status" value="1"/>
</dbReference>
<dbReference type="PROSITE" id="PS51257">
    <property type="entry name" value="PROKAR_LIPOPROTEIN"/>
    <property type="match status" value="1"/>
</dbReference>
<evidence type="ECO:0000313" key="2">
    <source>
        <dbReference type="EMBL" id="SPF29811.1"/>
    </source>
</evidence>
<dbReference type="Proteomes" id="UP000244932">
    <property type="component" value="Unassembled WGS sequence"/>
</dbReference>
<gene>
    <name evidence="2" type="ORF">POI8812_02129</name>
</gene>
<reference evidence="2 3" key="1">
    <citation type="submission" date="2018-03" db="EMBL/GenBank/DDBJ databases">
        <authorList>
            <person name="Keele B.F."/>
        </authorList>
    </citation>
    <scope>NUCLEOTIDE SEQUENCE [LARGE SCALE GENOMIC DNA]</scope>
    <source>
        <strain evidence="2 3">CeCT 8812</strain>
    </source>
</reference>
<dbReference type="Pfam" id="PF06707">
    <property type="entry name" value="DUF1194"/>
    <property type="match status" value="1"/>
</dbReference>
<dbReference type="EMBL" id="OMKW01000003">
    <property type="protein sequence ID" value="SPF29811.1"/>
    <property type="molecule type" value="Genomic_DNA"/>
</dbReference>
<name>A0A2R8AC56_9RHOB</name>
<protein>
    <recommendedName>
        <fullName evidence="4">VWFA domain-containing protein</fullName>
    </recommendedName>
</protein>
<keyword evidence="1" id="KW-0732">Signal</keyword>
<accession>A0A2R8AC56</accession>
<evidence type="ECO:0008006" key="4">
    <source>
        <dbReference type="Google" id="ProtNLM"/>
    </source>
</evidence>
<dbReference type="AlphaFoldDB" id="A0A2R8AC56"/>
<dbReference type="InterPro" id="IPR036465">
    <property type="entry name" value="vWFA_dom_sf"/>
</dbReference>
<dbReference type="OrthoDB" id="9792179at2"/>
<proteinExistence type="predicted"/>
<evidence type="ECO:0000313" key="3">
    <source>
        <dbReference type="Proteomes" id="UP000244932"/>
    </source>
</evidence>
<dbReference type="InterPro" id="IPR010607">
    <property type="entry name" value="DUF1194"/>
</dbReference>
<evidence type="ECO:0000256" key="1">
    <source>
        <dbReference type="SAM" id="SignalP"/>
    </source>
</evidence>